<protein>
    <recommendedName>
        <fullName evidence="3">Transcriptional regulator HTH-type FeoC domain-containing protein</fullName>
    </recommendedName>
</protein>
<dbReference type="STRING" id="276.THFILI_07875"/>
<gene>
    <name evidence="1" type="ORF">THFILI_07875</name>
</gene>
<sequence>MVGRLLELLETPRTLEALSRALGVAQADLLPLLRLLEGRGYLERLEACGSCGVCSLKAFCQGPGQVAYRRIDRQA</sequence>
<accession>A0A0A2XAJ5</accession>
<dbReference type="AlphaFoldDB" id="A0A0A2XAJ5"/>
<dbReference type="PATRIC" id="fig|276.5.peg.1007"/>
<dbReference type="Proteomes" id="UP000030364">
    <property type="component" value="Unassembled WGS sequence"/>
</dbReference>
<proteinExistence type="predicted"/>
<organism evidence="1 2">
    <name type="scientific">Thermus filiformis</name>
    <dbReference type="NCBI Taxonomy" id="276"/>
    <lineage>
        <taxon>Bacteria</taxon>
        <taxon>Thermotogati</taxon>
        <taxon>Deinococcota</taxon>
        <taxon>Deinococci</taxon>
        <taxon>Thermales</taxon>
        <taxon>Thermaceae</taxon>
        <taxon>Thermus</taxon>
    </lineage>
</organism>
<evidence type="ECO:0000313" key="1">
    <source>
        <dbReference type="EMBL" id="KGQ22179.1"/>
    </source>
</evidence>
<dbReference type="EMBL" id="JPSL02000039">
    <property type="protein sequence ID" value="KGQ22179.1"/>
    <property type="molecule type" value="Genomic_DNA"/>
</dbReference>
<dbReference type="RefSeq" id="WP_038063602.1">
    <property type="nucleotide sequence ID" value="NZ_JPSL02000039.1"/>
</dbReference>
<name>A0A0A2XAJ5_THEFI</name>
<reference evidence="1 2" key="1">
    <citation type="journal article" date="2015" name="Genome Announc.">
        <title>Draft Genome Sequence of the Thermophile Thermus filiformis ATCC 43280, Producer of Carotenoid-(Di)glucoside-Branched Fatty Acid (Di)esters and Source of Hyperthermostable Enzymes of Biotechnological Interest.</title>
        <authorList>
            <person name="Mandelli F."/>
            <person name="Oliveira Ramires B."/>
            <person name="Couger M.B."/>
            <person name="Paixao D.A."/>
            <person name="Camilo C.M."/>
            <person name="Polikarpov I."/>
            <person name="Prade R."/>
            <person name="Riano-Pachon D.M."/>
            <person name="Squina F.M."/>
        </authorList>
    </citation>
    <scope>NUCLEOTIDE SEQUENCE [LARGE SCALE GENOMIC DNA]</scope>
    <source>
        <strain evidence="1 2">ATCC 43280</strain>
    </source>
</reference>
<evidence type="ECO:0000313" key="2">
    <source>
        <dbReference type="Proteomes" id="UP000030364"/>
    </source>
</evidence>
<comment type="caution">
    <text evidence="1">The sequence shown here is derived from an EMBL/GenBank/DDBJ whole genome shotgun (WGS) entry which is preliminary data.</text>
</comment>
<evidence type="ECO:0008006" key="3">
    <source>
        <dbReference type="Google" id="ProtNLM"/>
    </source>
</evidence>
<keyword evidence="2" id="KW-1185">Reference proteome</keyword>